<evidence type="ECO:0000313" key="2">
    <source>
        <dbReference type="Proteomes" id="UP000035065"/>
    </source>
</evidence>
<gene>
    <name evidence="1" type="ORF">SCNU_18477</name>
</gene>
<name>F1YP33_9ACTN</name>
<proteinExistence type="predicted"/>
<evidence type="ECO:0000313" key="1">
    <source>
        <dbReference type="EMBL" id="EGD53538.1"/>
    </source>
</evidence>
<dbReference type="STRING" id="644548.SCNU_18477"/>
<accession>F1YP33</accession>
<dbReference type="GO" id="GO:0047617">
    <property type="term" value="F:fatty acyl-CoA hydrolase activity"/>
    <property type="evidence" value="ECO:0007669"/>
    <property type="project" value="TreeGrafter"/>
</dbReference>
<keyword evidence="2" id="KW-1185">Reference proteome</keyword>
<dbReference type="InterPro" id="IPR029069">
    <property type="entry name" value="HotDog_dom_sf"/>
</dbReference>
<reference evidence="1 2" key="1">
    <citation type="journal article" date="2011" name="J. Bacteriol.">
        <title>Draft Genome Sequence of Gordonia neofelifaecis NRRL B-59395, a Cholesterol-Degrading Actinomycete.</title>
        <authorList>
            <person name="Ge F."/>
            <person name="Li W."/>
            <person name="Chen G."/>
            <person name="Liu Y."/>
            <person name="Zhang G."/>
            <person name="Yong B."/>
            <person name="Wang Q."/>
            <person name="Wang N."/>
            <person name="Huang Z."/>
            <person name="Li W."/>
            <person name="Wang J."/>
            <person name="Wu C."/>
            <person name="Xie Q."/>
            <person name="Liu G."/>
        </authorList>
    </citation>
    <scope>NUCLEOTIDE SEQUENCE [LARGE SCALE GENOMIC DNA]</scope>
    <source>
        <strain evidence="1 2">NRRL B-59395</strain>
    </source>
</reference>
<comment type="caution">
    <text evidence="1">The sequence shown here is derived from an EMBL/GenBank/DDBJ whole genome shotgun (WGS) entry which is preliminary data.</text>
</comment>
<dbReference type="Pfam" id="PF13279">
    <property type="entry name" value="4HBT_2"/>
    <property type="match status" value="1"/>
</dbReference>
<dbReference type="CDD" id="cd00586">
    <property type="entry name" value="4HBT"/>
    <property type="match status" value="1"/>
</dbReference>
<dbReference type="PANTHER" id="PTHR31793:SF24">
    <property type="entry name" value="LONG-CHAIN ACYL-COA THIOESTERASE FADM"/>
    <property type="match status" value="1"/>
</dbReference>
<protein>
    <submittedName>
        <fullName evidence="1">Thioesterase superfamily protein</fullName>
    </submittedName>
</protein>
<dbReference type="Proteomes" id="UP000035065">
    <property type="component" value="Unassembled WGS sequence"/>
</dbReference>
<dbReference type="EMBL" id="AEUD01000021">
    <property type="protein sequence ID" value="EGD53538.1"/>
    <property type="molecule type" value="Genomic_DNA"/>
</dbReference>
<dbReference type="SUPFAM" id="SSF54637">
    <property type="entry name" value="Thioesterase/thiol ester dehydrase-isomerase"/>
    <property type="match status" value="1"/>
</dbReference>
<dbReference type="eggNOG" id="COG0824">
    <property type="taxonomic scope" value="Bacteria"/>
</dbReference>
<dbReference type="OrthoDB" id="9799036at2"/>
<organism evidence="1 2">
    <name type="scientific">Gordonia neofelifaecis NRRL B-59395</name>
    <dbReference type="NCBI Taxonomy" id="644548"/>
    <lineage>
        <taxon>Bacteria</taxon>
        <taxon>Bacillati</taxon>
        <taxon>Actinomycetota</taxon>
        <taxon>Actinomycetes</taxon>
        <taxon>Mycobacteriales</taxon>
        <taxon>Gordoniaceae</taxon>
        <taxon>Gordonia</taxon>
    </lineage>
</organism>
<dbReference type="InterPro" id="IPR050563">
    <property type="entry name" value="4-hydroxybenzoyl-CoA_TE"/>
</dbReference>
<dbReference type="AlphaFoldDB" id="F1YP33"/>
<dbReference type="RefSeq" id="WP_009680888.1">
    <property type="nucleotide sequence ID" value="NZ_AEUD01000021.1"/>
</dbReference>
<dbReference type="PANTHER" id="PTHR31793">
    <property type="entry name" value="4-HYDROXYBENZOYL-COA THIOESTERASE FAMILY MEMBER"/>
    <property type="match status" value="1"/>
</dbReference>
<dbReference type="Gene3D" id="3.10.129.10">
    <property type="entry name" value="Hotdog Thioesterase"/>
    <property type="match status" value="1"/>
</dbReference>
<sequence>MSDSPFVVEIQLRWGDMDPLSHINNVQFARLLEEARVRTMHAWFPKDERQLGFLIARQEIEFVTPLLYHHDPAQIEIWVSRIGEKSFDYGYRMRSPHGELTALAETTCAVIDKQTGRPAPIPEAILAGLRRHTGDEVEFRRRR</sequence>